<evidence type="ECO:0000256" key="1">
    <source>
        <dbReference type="SAM" id="Phobius"/>
    </source>
</evidence>
<organism evidence="3 4">
    <name type="scientific">Pacificimonas flava</name>
    <dbReference type="NCBI Taxonomy" id="1234595"/>
    <lineage>
        <taxon>Bacteria</taxon>
        <taxon>Pseudomonadati</taxon>
        <taxon>Pseudomonadota</taxon>
        <taxon>Alphaproteobacteria</taxon>
        <taxon>Sphingomonadales</taxon>
        <taxon>Sphingosinicellaceae</taxon>
        <taxon>Pacificimonas</taxon>
    </lineage>
</organism>
<keyword evidence="1" id="KW-0472">Membrane</keyword>
<accession>A0A219B291</accession>
<evidence type="ECO:0000256" key="2">
    <source>
        <dbReference type="SAM" id="SignalP"/>
    </source>
</evidence>
<keyword evidence="1" id="KW-0812">Transmembrane</keyword>
<gene>
    <name evidence="3" type="ORF">B5C34_02510</name>
</gene>
<dbReference type="RefSeq" id="WP_143712164.1">
    <property type="nucleotide sequence ID" value="NZ_NFZT01000001.1"/>
</dbReference>
<proteinExistence type="predicted"/>
<feature type="chain" id="PRO_5012781474" description="PEP-CTERM protein-sorting domain-containing protein" evidence="2">
    <location>
        <begin position="23"/>
        <end position="207"/>
    </location>
</feature>
<name>A0A219B291_9SPHN</name>
<keyword evidence="1" id="KW-1133">Transmembrane helix</keyword>
<evidence type="ECO:0000313" key="3">
    <source>
        <dbReference type="EMBL" id="OWV32435.1"/>
    </source>
</evidence>
<evidence type="ECO:0008006" key="5">
    <source>
        <dbReference type="Google" id="ProtNLM"/>
    </source>
</evidence>
<feature type="signal peptide" evidence="2">
    <location>
        <begin position="1"/>
        <end position="22"/>
    </location>
</feature>
<feature type="transmembrane region" description="Helical" evidence="1">
    <location>
        <begin position="180"/>
        <end position="200"/>
    </location>
</feature>
<sequence>MKPMTGIGLVVLGCLAVSPAQAALSQAFESDFEQGNIVTFEGLATYSDVGATYAAQGATFAGFQAYDYSLSNLQGNTLGCCGDTAAALVNFAQPEFAIDFGSAVFRAGFYTGGSSAVTLPVSFLLDGTVVESTTVTSNSGFFEFFGFESAGTFDRIEFAGFSPGVLVDNVRFDFARSADVPAPSGLALLGLGLAVLGGAMRGRHRAR</sequence>
<dbReference type="Proteomes" id="UP000198462">
    <property type="component" value="Unassembled WGS sequence"/>
</dbReference>
<dbReference type="EMBL" id="NFZT01000001">
    <property type="protein sequence ID" value="OWV32435.1"/>
    <property type="molecule type" value="Genomic_DNA"/>
</dbReference>
<reference evidence="4" key="1">
    <citation type="submission" date="2017-05" db="EMBL/GenBank/DDBJ databases">
        <authorList>
            <person name="Lin X."/>
        </authorList>
    </citation>
    <scope>NUCLEOTIDE SEQUENCE [LARGE SCALE GENOMIC DNA]</scope>
    <source>
        <strain evidence="4">JLT2012</strain>
    </source>
</reference>
<comment type="caution">
    <text evidence="3">The sequence shown here is derived from an EMBL/GenBank/DDBJ whole genome shotgun (WGS) entry which is preliminary data.</text>
</comment>
<evidence type="ECO:0000313" key="4">
    <source>
        <dbReference type="Proteomes" id="UP000198462"/>
    </source>
</evidence>
<keyword evidence="2" id="KW-0732">Signal</keyword>
<dbReference type="AlphaFoldDB" id="A0A219B291"/>
<keyword evidence="4" id="KW-1185">Reference proteome</keyword>
<protein>
    <recommendedName>
        <fullName evidence="5">PEP-CTERM protein-sorting domain-containing protein</fullName>
    </recommendedName>
</protein>